<evidence type="ECO:0000256" key="3">
    <source>
        <dbReference type="ARBA" id="ARBA00022692"/>
    </source>
</evidence>
<feature type="transmembrane region" description="Helical" evidence="7">
    <location>
        <begin position="6"/>
        <end position="24"/>
    </location>
</feature>
<keyword evidence="4" id="KW-0029">Amino-acid transport</keyword>
<dbReference type="EMBL" id="MKGR01000006">
    <property type="protein sequence ID" value="OKP07814.1"/>
    <property type="molecule type" value="Genomic_DNA"/>
</dbReference>
<organism evidence="8 9">
    <name type="scientific">Xenorhabdus thuongxuanensis</name>
    <dbReference type="NCBI Taxonomy" id="1873484"/>
    <lineage>
        <taxon>Bacteria</taxon>
        <taxon>Pseudomonadati</taxon>
        <taxon>Pseudomonadota</taxon>
        <taxon>Gammaproteobacteria</taxon>
        <taxon>Enterobacterales</taxon>
        <taxon>Morganellaceae</taxon>
        <taxon>Xenorhabdus</taxon>
    </lineage>
</organism>
<reference evidence="8 9" key="1">
    <citation type="submission" date="2016-09" db="EMBL/GenBank/DDBJ databases">
        <title>Xenorhabdus thuongxuanensis sp. nov. and Xenorhabdus eapokensis sp. nov., isolated from Steinernema species.</title>
        <authorList>
            <person name="Kaempfer P."/>
            <person name="Tobias N.J."/>
            <person name="Phan Ke L."/>
            <person name="Bode H.B."/>
            <person name="Glaeser S.P."/>
        </authorList>
    </citation>
    <scope>NUCLEOTIDE SEQUENCE [LARGE SCALE GENOMIC DNA]</scope>
    <source>
        <strain evidence="8 9">30TX1</strain>
    </source>
</reference>
<sequence>MNIFGFILTILPIALSPGASFTLGMTNAMNRGIKGLFSIIIGTSLGIYTHALLVGLGITGIVIKYPFIINTIQTIGTVYLIYLSYTLIKNGIYSEKKVTEKETKTATIKDAYIANIMNIKAIILYLTVAPNFLTSSCINVSSFITLASIHIIIMTIWLLAFGYIIIFAARKINFSSVSRFINIIGGVCLLYFSLSPYFL</sequence>
<dbReference type="PANTHER" id="PTHR30086">
    <property type="entry name" value="ARGININE EXPORTER PROTEIN ARGO"/>
    <property type="match status" value="1"/>
</dbReference>
<dbReference type="GO" id="GO:0005886">
    <property type="term" value="C:plasma membrane"/>
    <property type="evidence" value="ECO:0007669"/>
    <property type="project" value="UniProtKB-SubCell"/>
</dbReference>
<keyword evidence="6 7" id="KW-0472">Membrane</keyword>
<accession>A0A1Q5U5S3</accession>
<proteinExistence type="predicted"/>
<dbReference type="OrthoDB" id="9814990at2"/>
<comment type="caution">
    <text evidence="8">The sequence shown here is derived from an EMBL/GenBank/DDBJ whole genome shotgun (WGS) entry which is preliminary data.</text>
</comment>
<dbReference type="AlphaFoldDB" id="A0A1Q5U5S3"/>
<evidence type="ECO:0000256" key="1">
    <source>
        <dbReference type="ARBA" id="ARBA00004651"/>
    </source>
</evidence>
<gene>
    <name evidence="8" type="ORF">Xentx_01210</name>
</gene>
<protein>
    <submittedName>
        <fullName evidence="8">Lysine transporter LysE</fullName>
    </submittedName>
</protein>
<dbReference type="GO" id="GO:0015171">
    <property type="term" value="F:amino acid transmembrane transporter activity"/>
    <property type="evidence" value="ECO:0007669"/>
    <property type="project" value="TreeGrafter"/>
</dbReference>
<evidence type="ECO:0000313" key="9">
    <source>
        <dbReference type="Proteomes" id="UP000186277"/>
    </source>
</evidence>
<dbReference type="InterPro" id="IPR001123">
    <property type="entry name" value="LeuE-type"/>
</dbReference>
<keyword evidence="4" id="KW-0813">Transport</keyword>
<feature type="transmembrane region" description="Helical" evidence="7">
    <location>
        <begin position="180"/>
        <end position="198"/>
    </location>
</feature>
<feature type="transmembrane region" description="Helical" evidence="7">
    <location>
        <begin position="36"/>
        <end position="61"/>
    </location>
</feature>
<dbReference type="PANTHER" id="PTHR30086:SF20">
    <property type="entry name" value="ARGININE EXPORTER PROTEIN ARGO-RELATED"/>
    <property type="match status" value="1"/>
</dbReference>
<dbReference type="RefSeq" id="WP_074019367.1">
    <property type="nucleotide sequence ID" value="NZ_CAWMWP010000087.1"/>
</dbReference>
<feature type="transmembrane region" description="Helical" evidence="7">
    <location>
        <begin position="140"/>
        <end position="168"/>
    </location>
</feature>
<evidence type="ECO:0000256" key="5">
    <source>
        <dbReference type="ARBA" id="ARBA00022989"/>
    </source>
</evidence>
<keyword evidence="5 7" id="KW-1133">Transmembrane helix</keyword>
<evidence type="ECO:0000256" key="2">
    <source>
        <dbReference type="ARBA" id="ARBA00022475"/>
    </source>
</evidence>
<keyword evidence="3 7" id="KW-0812">Transmembrane</keyword>
<name>A0A1Q5U5S3_9GAMM</name>
<dbReference type="Pfam" id="PF01810">
    <property type="entry name" value="LysE"/>
    <property type="match status" value="1"/>
</dbReference>
<keyword evidence="9" id="KW-1185">Reference proteome</keyword>
<evidence type="ECO:0000256" key="7">
    <source>
        <dbReference type="SAM" id="Phobius"/>
    </source>
</evidence>
<feature type="transmembrane region" description="Helical" evidence="7">
    <location>
        <begin position="109"/>
        <end position="128"/>
    </location>
</feature>
<dbReference type="Proteomes" id="UP000186277">
    <property type="component" value="Unassembled WGS sequence"/>
</dbReference>
<keyword evidence="2" id="KW-1003">Cell membrane</keyword>
<comment type="subcellular location">
    <subcellularLocation>
        <location evidence="1">Cell membrane</location>
        <topology evidence="1">Multi-pass membrane protein</topology>
    </subcellularLocation>
</comment>
<feature type="transmembrane region" description="Helical" evidence="7">
    <location>
        <begin position="67"/>
        <end position="88"/>
    </location>
</feature>
<evidence type="ECO:0000313" key="8">
    <source>
        <dbReference type="EMBL" id="OKP07814.1"/>
    </source>
</evidence>
<evidence type="ECO:0000256" key="4">
    <source>
        <dbReference type="ARBA" id="ARBA00022970"/>
    </source>
</evidence>
<evidence type="ECO:0000256" key="6">
    <source>
        <dbReference type="ARBA" id="ARBA00023136"/>
    </source>
</evidence>